<feature type="domain" description="Receptor L-domain" evidence="1">
    <location>
        <begin position="38"/>
        <end position="141"/>
    </location>
</feature>
<dbReference type="KEGG" id="cbr:CBG_06476"/>
<gene>
    <name evidence="2" type="ORF">CBG06476</name>
    <name evidence="2" type="ORF">CBG_06476</name>
</gene>
<dbReference type="HOGENOM" id="CLU_1620501_0_0_1"/>
<organism evidence="2 3">
    <name type="scientific">Caenorhabditis briggsae</name>
    <dbReference type="NCBI Taxonomy" id="6238"/>
    <lineage>
        <taxon>Eukaryota</taxon>
        <taxon>Metazoa</taxon>
        <taxon>Ecdysozoa</taxon>
        <taxon>Nematoda</taxon>
        <taxon>Chromadorea</taxon>
        <taxon>Rhabditida</taxon>
        <taxon>Rhabditina</taxon>
        <taxon>Rhabditomorpha</taxon>
        <taxon>Rhabditoidea</taxon>
        <taxon>Rhabditidae</taxon>
        <taxon>Peloderinae</taxon>
        <taxon>Caenorhabditis</taxon>
    </lineage>
</organism>
<dbReference type="Pfam" id="PF01030">
    <property type="entry name" value="Recep_L_domain"/>
    <property type="match status" value="1"/>
</dbReference>
<dbReference type="SUPFAM" id="SSF52058">
    <property type="entry name" value="L domain-like"/>
    <property type="match status" value="1"/>
</dbReference>
<dbReference type="RefSeq" id="XP_002647408.1">
    <property type="nucleotide sequence ID" value="XM_002647362.1"/>
</dbReference>
<dbReference type="PANTHER" id="PTHR21662">
    <property type="entry name" value="RECEPTOR PROTEIN-TYROSINE KINASE"/>
    <property type="match status" value="1"/>
</dbReference>
<sequence>MYPVKFQYCNVSETEVSKLPEKICKIQKFNLQNFETTCQRVIGNVFVGPGDEQYVKKLGNVTWIYGRIMINGTSLEAIDFFKKLEFVAYFEDDEYSLYILNNKYLINASFPNLKVIRTLNEVYRMLVFHGNNPQIALNSNFCHRLKSELNTTKQLIPEIDGKSYLIENFSKVRISYSWFLISILVTFSNHNF</sequence>
<dbReference type="CTD" id="8589407"/>
<reference evidence="2 3" key="2">
    <citation type="journal article" date="2011" name="PLoS Genet.">
        <title>Caenorhabditis briggsae recombinant inbred line genotypes reveal inter-strain incompatibility and the evolution of recombination.</title>
        <authorList>
            <person name="Ross J.A."/>
            <person name="Koboldt D.C."/>
            <person name="Staisch J.E."/>
            <person name="Chamberlin H.M."/>
            <person name="Gupta B.P."/>
            <person name="Miller R.D."/>
            <person name="Baird S.E."/>
            <person name="Haag E.S."/>
        </authorList>
    </citation>
    <scope>NUCLEOTIDE SEQUENCE [LARGE SCALE GENOMIC DNA]</scope>
    <source>
        <strain evidence="2 3">AF16</strain>
    </source>
</reference>
<dbReference type="EMBL" id="HE601320">
    <property type="protein sequence ID" value="CAP26772.1"/>
    <property type="molecule type" value="Genomic_DNA"/>
</dbReference>
<name>A8X2B2_CAEBR</name>
<dbReference type="InterPro" id="IPR036941">
    <property type="entry name" value="Rcpt_L-dom_sf"/>
</dbReference>
<evidence type="ECO:0000313" key="2">
    <source>
        <dbReference type="EMBL" id="CAP26772.1"/>
    </source>
</evidence>
<dbReference type="eggNOG" id="KOG0569">
    <property type="taxonomic scope" value="Eukaryota"/>
</dbReference>
<dbReference type="AlphaFoldDB" id="A8X2B2"/>
<dbReference type="PANTHER" id="PTHR21662:SF59">
    <property type="entry name" value="RECEPTOR PROTEIN-TYROSINE KINASE"/>
    <property type="match status" value="1"/>
</dbReference>
<evidence type="ECO:0000313" key="3">
    <source>
        <dbReference type="Proteomes" id="UP000008549"/>
    </source>
</evidence>
<dbReference type="InParanoid" id="A8X2B2"/>
<dbReference type="GeneID" id="8589407"/>
<dbReference type="InterPro" id="IPR053079">
    <property type="entry name" value="SPS2_domain"/>
</dbReference>
<evidence type="ECO:0000259" key="1">
    <source>
        <dbReference type="Pfam" id="PF01030"/>
    </source>
</evidence>
<reference evidence="2 3" key="1">
    <citation type="journal article" date="2003" name="PLoS Biol.">
        <title>The genome sequence of Caenorhabditis briggsae: a platform for comparative genomics.</title>
        <authorList>
            <person name="Stein L.D."/>
            <person name="Bao Z."/>
            <person name="Blasiar D."/>
            <person name="Blumenthal T."/>
            <person name="Brent M.R."/>
            <person name="Chen N."/>
            <person name="Chinwalla A."/>
            <person name="Clarke L."/>
            <person name="Clee C."/>
            <person name="Coghlan A."/>
            <person name="Coulson A."/>
            <person name="D'Eustachio P."/>
            <person name="Fitch D.H."/>
            <person name="Fulton L.A."/>
            <person name="Fulton R.E."/>
            <person name="Griffiths-Jones S."/>
            <person name="Harris T.W."/>
            <person name="Hillier L.W."/>
            <person name="Kamath R."/>
            <person name="Kuwabara P.E."/>
            <person name="Mardis E.R."/>
            <person name="Marra M.A."/>
            <person name="Miner T.L."/>
            <person name="Minx P."/>
            <person name="Mullikin J.C."/>
            <person name="Plumb R.W."/>
            <person name="Rogers J."/>
            <person name="Schein J.E."/>
            <person name="Sohrmann M."/>
            <person name="Spieth J."/>
            <person name="Stajich J.E."/>
            <person name="Wei C."/>
            <person name="Willey D."/>
            <person name="Wilson R.K."/>
            <person name="Durbin R."/>
            <person name="Waterston R.H."/>
        </authorList>
    </citation>
    <scope>NUCLEOTIDE SEQUENCE [LARGE SCALE GENOMIC DNA]</scope>
    <source>
        <strain evidence="2 3">AF16</strain>
    </source>
</reference>
<protein>
    <submittedName>
        <fullName evidence="2">Protein CBG06476</fullName>
    </submittedName>
</protein>
<accession>A8X2B2</accession>
<dbReference type="Proteomes" id="UP000008549">
    <property type="component" value="Unassembled WGS sequence"/>
</dbReference>
<keyword evidence="3" id="KW-1185">Reference proteome</keyword>
<dbReference type="Gene3D" id="3.80.20.20">
    <property type="entry name" value="Receptor L-domain"/>
    <property type="match status" value="1"/>
</dbReference>
<proteinExistence type="predicted"/>
<dbReference type="InterPro" id="IPR000494">
    <property type="entry name" value="Rcpt_L-dom"/>
</dbReference>